<dbReference type="SMART" id="SM00530">
    <property type="entry name" value="HTH_XRE"/>
    <property type="match status" value="1"/>
</dbReference>
<dbReference type="PROSITE" id="PS50943">
    <property type="entry name" value="HTH_CROC1"/>
    <property type="match status" value="1"/>
</dbReference>
<name>A0A074JFB0_STRSL</name>
<protein>
    <recommendedName>
        <fullName evidence="1">HTH cro/C1-type domain-containing protein</fullName>
    </recommendedName>
</protein>
<reference evidence="2 3" key="1">
    <citation type="submission" date="2014-04" db="EMBL/GenBank/DDBJ databases">
        <title>Variable characteristics of bacteriocin-producing Streptococcus salivarius strains isolated from Malaysian subjects.</title>
        <authorList>
            <person name="Philip K."/>
            <person name="Barbour A."/>
        </authorList>
    </citation>
    <scope>NUCLEOTIDE SEQUENCE [LARGE SCALE GENOMIC DNA]</scope>
    <source>
        <strain evidence="2 3">NU10</strain>
    </source>
</reference>
<dbReference type="CDD" id="cd00093">
    <property type="entry name" value="HTH_XRE"/>
    <property type="match status" value="1"/>
</dbReference>
<dbReference type="Gene3D" id="1.10.260.40">
    <property type="entry name" value="lambda repressor-like DNA-binding domains"/>
    <property type="match status" value="1"/>
</dbReference>
<accession>A0A074JFB0</accession>
<dbReference type="Pfam" id="PF01381">
    <property type="entry name" value="HTH_3"/>
    <property type="match status" value="1"/>
</dbReference>
<evidence type="ECO:0000259" key="1">
    <source>
        <dbReference type="PROSITE" id="PS50943"/>
    </source>
</evidence>
<organism evidence="2 3">
    <name type="scientific">Streptococcus salivarius</name>
    <dbReference type="NCBI Taxonomy" id="1304"/>
    <lineage>
        <taxon>Bacteria</taxon>
        <taxon>Bacillati</taxon>
        <taxon>Bacillota</taxon>
        <taxon>Bacilli</taxon>
        <taxon>Lactobacillales</taxon>
        <taxon>Streptococcaceae</taxon>
        <taxon>Streptococcus</taxon>
    </lineage>
</organism>
<dbReference type="InterPro" id="IPR010982">
    <property type="entry name" value="Lambda_DNA-bd_dom_sf"/>
</dbReference>
<dbReference type="RefSeq" id="WP_051677066.1">
    <property type="nucleotide sequence ID" value="NZ_JJMS01000022.1"/>
</dbReference>
<gene>
    <name evidence="2" type="ORF">DL07_03810</name>
</gene>
<dbReference type="EMBL" id="JJMT01000017">
    <property type="protein sequence ID" value="KEO44719.1"/>
    <property type="molecule type" value="Genomic_DNA"/>
</dbReference>
<feature type="domain" description="HTH cro/C1-type" evidence="1">
    <location>
        <begin position="14"/>
        <end position="68"/>
    </location>
</feature>
<dbReference type="SUPFAM" id="SSF47413">
    <property type="entry name" value="lambda repressor-like DNA-binding domains"/>
    <property type="match status" value="1"/>
</dbReference>
<evidence type="ECO:0000313" key="3">
    <source>
        <dbReference type="Proteomes" id="UP000027855"/>
    </source>
</evidence>
<proteinExistence type="predicted"/>
<comment type="caution">
    <text evidence="2">The sequence shown here is derived from an EMBL/GenBank/DDBJ whole genome shotgun (WGS) entry which is preliminary data.</text>
</comment>
<dbReference type="GO" id="GO:0003677">
    <property type="term" value="F:DNA binding"/>
    <property type="evidence" value="ECO:0007669"/>
    <property type="project" value="InterPro"/>
</dbReference>
<dbReference type="AlphaFoldDB" id="A0A074JFB0"/>
<evidence type="ECO:0000313" key="2">
    <source>
        <dbReference type="EMBL" id="KEO44719.1"/>
    </source>
</evidence>
<dbReference type="Proteomes" id="UP000027855">
    <property type="component" value="Unassembled WGS sequence"/>
</dbReference>
<sequence length="332" mass="39210">MVKKIDKKAVGQRIKEIRLKKGMTLEEFGGLFNAGKGLVSRWENGLSTPTPDRLKQIAKVGDRTVEELLYGNRFFYIADRITERLPKEKKYLTGHIPVYVILDIITELDRYGISLSDMEAIDAIIDNSMEKIDKDFDDTTMRFVQTIKDNWDIASKIYNQTVFEWELFKKRFKGLSDFRDIIYSDDKIIYSDNNNFIEGYYHCLESVINEELTFIKVKFHSIKLEDFDKDKQITDYKAEEGSFYSFVDHTKKPIQGYETALGVYSPKEQSLYVSAWYENRFANLHFMRKYFVIYNKEVYITELLEDCTFLIDNQKISYEDVYYFAPLLAVLY</sequence>
<dbReference type="InterPro" id="IPR001387">
    <property type="entry name" value="Cro/C1-type_HTH"/>
</dbReference>